<evidence type="ECO:0000256" key="2">
    <source>
        <dbReference type="ARBA" id="ARBA00012393"/>
    </source>
</evidence>
<evidence type="ECO:0000313" key="16">
    <source>
        <dbReference type="Proteomes" id="UP000045706"/>
    </source>
</evidence>
<evidence type="ECO:0000256" key="1">
    <source>
        <dbReference type="ARBA" id="ARBA00004726"/>
    </source>
</evidence>
<proteinExistence type="predicted"/>
<keyword evidence="9" id="KW-0067">ATP-binding</keyword>
<keyword evidence="5" id="KW-0808">Transferase</keyword>
<name>A0A0G4L6P5_VERLO</name>
<organism evidence="15 16">
    <name type="scientific">Verticillium longisporum</name>
    <name type="common">Verticillium dahliae var. longisporum</name>
    <dbReference type="NCBI Taxonomy" id="100787"/>
    <lineage>
        <taxon>Eukaryota</taxon>
        <taxon>Fungi</taxon>
        <taxon>Dikarya</taxon>
        <taxon>Ascomycota</taxon>
        <taxon>Pezizomycotina</taxon>
        <taxon>Sordariomycetes</taxon>
        <taxon>Hypocreomycetidae</taxon>
        <taxon>Glomerellales</taxon>
        <taxon>Plectosphaerellaceae</taxon>
        <taxon>Verticillium</taxon>
    </lineage>
</organism>
<gene>
    <name evidence="15" type="ORF">BN1723_017567</name>
</gene>
<evidence type="ECO:0000256" key="9">
    <source>
        <dbReference type="ARBA" id="ARBA00022840"/>
    </source>
</evidence>
<dbReference type="EMBL" id="CVQI01008213">
    <property type="protein sequence ID" value="CRK17654.1"/>
    <property type="molecule type" value="Genomic_DNA"/>
</dbReference>
<evidence type="ECO:0000256" key="10">
    <source>
        <dbReference type="ARBA" id="ARBA00031145"/>
    </source>
</evidence>
<keyword evidence="4" id="KW-0288">FMN</keyword>
<dbReference type="InterPro" id="IPR014729">
    <property type="entry name" value="Rossmann-like_a/b/a_fold"/>
</dbReference>
<dbReference type="GO" id="GO:0006747">
    <property type="term" value="P:FAD biosynthetic process"/>
    <property type="evidence" value="ECO:0007669"/>
    <property type="project" value="TreeGrafter"/>
</dbReference>
<keyword evidence="3" id="KW-0285">Flavoprotein</keyword>
<dbReference type="Gene3D" id="3.40.50.620">
    <property type="entry name" value="HUPs"/>
    <property type="match status" value="1"/>
</dbReference>
<evidence type="ECO:0000256" key="11">
    <source>
        <dbReference type="ARBA" id="ARBA00031871"/>
    </source>
</evidence>
<dbReference type="GO" id="GO:0005524">
    <property type="term" value="F:ATP binding"/>
    <property type="evidence" value="ECO:0007669"/>
    <property type="project" value="UniProtKB-KW"/>
</dbReference>
<evidence type="ECO:0000256" key="3">
    <source>
        <dbReference type="ARBA" id="ARBA00022630"/>
    </source>
</evidence>
<keyword evidence="6" id="KW-0548">Nucleotidyltransferase</keyword>
<dbReference type="SUPFAM" id="SSF52402">
    <property type="entry name" value="Adenine nucleotide alpha hydrolases-like"/>
    <property type="match status" value="1"/>
</dbReference>
<dbReference type="AlphaFoldDB" id="A0A0G4L6P5"/>
<keyword evidence="8" id="KW-0274">FAD</keyword>
<dbReference type="Proteomes" id="UP000045706">
    <property type="component" value="Unassembled WGS sequence"/>
</dbReference>
<evidence type="ECO:0000256" key="13">
    <source>
        <dbReference type="SAM" id="MobiDB-lite"/>
    </source>
</evidence>
<evidence type="ECO:0000313" key="15">
    <source>
        <dbReference type="EMBL" id="CRK17654.1"/>
    </source>
</evidence>
<feature type="compositionally biased region" description="Polar residues" evidence="13">
    <location>
        <begin position="1"/>
        <end position="13"/>
    </location>
</feature>
<dbReference type="Pfam" id="PF01507">
    <property type="entry name" value="PAPS_reduct"/>
    <property type="match status" value="1"/>
</dbReference>
<evidence type="ECO:0000256" key="8">
    <source>
        <dbReference type="ARBA" id="ARBA00022827"/>
    </source>
</evidence>
<evidence type="ECO:0000256" key="12">
    <source>
        <dbReference type="ARBA" id="ARBA00049494"/>
    </source>
</evidence>
<feature type="region of interest" description="Disordered" evidence="13">
    <location>
        <begin position="1"/>
        <end position="28"/>
    </location>
</feature>
<evidence type="ECO:0000256" key="5">
    <source>
        <dbReference type="ARBA" id="ARBA00022679"/>
    </source>
</evidence>
<dbReference type="GO" id="GO:0003919">
    <property type="term" value="F:FMN adenylyltransferase activity"/>
    <property type="evidence" value="ECO:0007669"/>
    <property type="project" value="UniProtKB-EC"/>
</dbReference>
<keyword evidence="7" id="KW-0547">Nucleotide-binding</keyword>
<evidence type="ECO:0000256" key="4">
    <source>
        <dbReference type="ARBA" id="ARBA00022643"/>
    </source>
</evidence>
<comment type="catalytic activity">
    <reaction evidence="12">
        <text>FMN + ATP + H(+) = FAD + diphosphate</text>
        <dbReference type="Rhea" id="RHEA:17237"/>
        <dbReference type="ChEBI" id="CHEBI:15378"/>
        <dbReference type="ChEBI" id="CHEBI:30616"/>
        <dbReference type="ChEBI" id="CHEBI:33019"/>
        <dbReference type="ChEBI" id="CHEBI:57692"/>
        <dbReference type="ChEBI" id="CHEBI:58210"/>
        <dbReference type="EC" id="2.7.7.2"/>
    </reaction>
</comment>
<reference evidence="16" key="1">
    <citation type="submission" date="2015-05" db="EMBL/GenBank/DDBJ databases">
        <authorList>
            <person name="Fogelqvist Johan"/>
        </authorList>
    </citation>
    <scope>NUCLEOTIDE SEQUENCE [LARGE SCALE GENOMIC DNA]</scope>
</reference>
<dbReference type="PANTHER" id="PTHR23293:SF9">
    <property type="entry name" value="FAD SYNTHASE"/>
    <property type="match status" value="1"/>
</dbReference>
<dbReference type="PANTHER" id="PTHR23293">
    <property type="entry name" value="FAD SYNTHETASE-RELATED FMN ADENYLYLTRANSFERASE"/>
    <property type="match status" value="1"/>
</dbReference>
<evidence type="ECO:0000259" key="14">
    <source>
        <dbReference type="Pfam" id="PF01507"/>
    </source>
</evidence>
<dbReference type="EC" id="2.7.7.2" evidence="2"/>
<accession>A0A0G4L6P5</accession>
<evidence type="ECO:0000256" key="7">
    <source>
        <dbReference type="ARBA" id="ARBA00022741"/>
    </source>
</evidence>
<comment type="pathway">
    <text evidence="1">Cofactor biosynthesis; FAD biosynthesis; FAD from FMN: step 1/1.</text>
</comment>
<protein>
    <recommendedName>
        <fullName evidence="2">FAD synthase</fullName>
        <ecNumber evidence="2">2.7.7.2</ecNumber>
    </recommendedName>
    <alternativeName>
        <fullName evidence="10">FAD pyrophosphorylase</fullName>
    </alternativeName>
    <alternativeName>
        <fullName evidence="11">FMN adenylyltransferase</fullName>
    </alternativeName>
</protein>
<sequence>MPHSATSATTHNAPINGASPPLPEPAPAPAKVAVAAALDRHSSMHARTLQQAAEDCNRRVSALLALDPDTAAAKATTTTTTPPHLLLLLLAALARRRQGTSAAAPYPATLQAVYILARHPFAEVDAFVEASFDLTDGDWPRFMRVHPVVDWHYTEIWGFIRAMEVEYCSLYDQGYTSLGGTNDTLPNPALKKEGAGGEIVHRPAYELVEDDEERLGRDR</sequence>
<dbReference type="InterPro" id="IPR002500">
    <property type="entry name" value="PAPS_reduct_dom"/>
</dbReference>
<feature type="domain" description="Phosphoadenosine phosphosulphate reductase" evidence="14">
    <location>
        <begin position="135"/>
        <end position="185"/>
    </location>
</feature>
<evidence type="ECO:0000256" key="6">
    <source>
        <dbReference type="ARBA" id="ARBA00022695"/>
    </source>
</evidence>